<organism evidence="2 3">
    <name type="scientific">Urochloa decumbens</name>
    <dbReference type="NCBI Taxonomy" id="240449"/>
    <lineage>
        <taxon>Eukaryota</taxon>
        <taxon>Viridiplantae</taxon>
        <taxon>Streptophyta</taxon>
        <taxon>Embryophyta</taxon>
        <taxon>Tracheophyta</taxon>
        <taxon>Spermatophyta</taxon>
        <taxon>Magnoliopsida</taxon>
        <taxon>Liliopsida</taxon>
        <taxon>Poales</taxon>
        <taxon>Poaceae</taxon>
        <taxon>PACMAD clade</taxon>
        <taxon>Panicoideae</taxon>
        <taxon>Panicodae</taxon>
        <taxon>Paniceae</taxon>
        <taxon>Melinidinae</taxon>
        <taxon>Urochloa</taxon>
    </lineage>
</organism>
<gene>
    <name evidence="2" type="ORF">URODEC1_LOCUS12878</name>
</gene>
<dbReference type="InterPro" id="IPR009069">
    <property type="entry name" value="Cys_alpha_HP_mot_SF"/>
</dbReference>
<feature type="compositionally biased region" description="Polar residues" evidence="1">
    <location>
        <begin position="1"/>
        <end position="17"/>
    </location>
</feature>
<evidence type="ECO:0000313" key="3">
    <source>
        <dbReference type="Proteomes" id="UP001497457"/>
    </source>
</evidence>
<reference evidence="2 3" key="2">
    <citation type="submission" date="2024-10" db="EMBL/GenBank/DDBJ databases">
        <authorList>
            <person name="Ryan C."/>
        </authorList>
    </citation>
    <scope>NUCLEOTIDE SEQUENCE [LARGE SCALE GENOMIC DNA]</scope>
</reference>
<sequence>MESSSRKNLPPSGSQQPLHVAEADEEDESVKQLNECATIYLSLQDCLIESNRNWKACQAHVQALKACQAKRNKNDQT</sequence>
<dbReference type="PANTHER" id="PTHR48236:SF1">
    <property type="entry name" value="COX19-LIKE CHCH FAMILY PROTEIN"/>
    <property type="match status" value="1"/>
</dbReference>
<proteinExistence type="predicted"/>
<dbReference type="AlphaFoldDB" id="A0ABC8WDI5"/>
<dbReference type="Proteomes" id="UP001497457">
    <property type="component" value="Chromosome 12b"/>
</dbReference>
<protein>
    <submittedName>
        <fullName evidence="2">Uncharacterized protein</fullName>
    </submittedName>
</protein>
<evidence type="ECO:0000313" key="2">
    <source>
        <dbReference type="EMBL" id="CAL4908121.1"/>
    </source>
</evidence>
<keyword evidence="3" id="KW-1185">Reference proteome</keyword>
<accession>A0ABC8WDI5</accession>
<dbReference type="EMBL" id="OZ075122">
    <property type="protein sequence ID" value="CAL4908121.1"/>
    <property type="molecule type" value="Genomic_DNA"/>
</dbReference>
<dbReference type="PANTHER" id="PTHR48236">
    <property type="entry name" value="COX19-LIKE CHCH FAMILY PROTEIN"/>
    <property type="match status" value="1"/>
</dbReference>
<evidence type="ECO:0000256" key="1">
    <source>
        <dbReference type="SAM" id="MobiDB-lite"/>
    </source>
</evidence>
<feature type="region of interest" description="Disordered" evidence="1">
    <location>
        <begin position="1"/>
        <end position="27"/>
    </location>
</feature>
<reference evidence="3" key="1">
    <citation type="submission" date="2024-06" db="EMBL/GenBank/DDBJ databases">
        <authorList>
            <person name="Ryan C."/>
        </authorList>
    </citation>
    <scope>NUCLEOTIDE SEQUENCE [LARGE SCALE GENOMIC DNA]</scope>
</reference>
<dbReference type="SUPFAM" id="SSF47072">
    <property type="entry name" value="Cysteine alpha-hairpin motif"/>
    <property type="match status" value="1"/>
</dbReference>
<name>A0ABC8WDI5_9POAL</name>